<protein>
    <submittedName>
        <fullName evidence="1">Uncharacterized protein</fullName>
    </submittedName>
</protein>
<comment type="caution">
    <text evidence="1">The sequence shown here is derived from an EMBL/GenBank/DDBJ whole genome shotgun (WGS) entry which is preliminary data.</text>
</comment>
<dbReference type="Proteomes" id="UP000829447">
    <property type="component" value="Linkage Group LG10"/>
</dbReference>
<keyword evidence="2" id="KW-1185">Reference proteome</keyword>
<sequence length="197" mass="21696">MAAGVRAPERERLRGVGISSDLSALCAREPAAPCLHSSRPNGAARHGPRGRAQWHESYKSSEVFPEKRRERDGAKPRSVSEQDPRGRSSQPAVQHERLLLQAEGAGAQHPAEQAREQNGDPAACHRLHPGSADRPRLPLRDEHSPSPPTRPGLVQNTSHHHQHRHQDPVLTDAGLSVRLDHRGQSDTLPLKRCLLKT</sequence>
<evidence type="ECO:0000313" key="1">
    <source>
        <dbReference type="EMBL" id="MCI4382768.1"/>
    </source>
</evidence>
<name>A0ACC5WUN9_PANGG</name>
<evidence type="ECO:0000313" key="2">
    <source>
        <dbReference type="Proteomes" id="UP000829447"/>
    </source>
</evidence>
<accession>A0ACC5WUN9</accession>
<organism evidence="1 2">
    <name type="scientific">Pangasianodon gigas</name>
    <name type="common">Mekong giant catfish</name>
    <name type="synonym">Pangasius gigas</name>
    <dbReference type="NCBI Taxonomy" id="30993"/>
    <lineage>
        <taxon>Eukaryota</taxon>
        <taxon>Metazoa</taxon>
        <taxon>Chordata</taxon>
        <taxon>Craniata</taxon>
        <taxon>Vertebrata</taxon>
        <taxon>Euteleostomi</taxon>
        <taxon>Actinopterygii</taxon>
        <taxon>Neopterygii</taxon>
        <taxon>Teleostei</taxon>
        <taxon>Ostariophysi</taxon>
        <taxon>Siluriformes</taxon>
        <taxon>Pangasiidae</taxon>
        <taxon>Pangasianodon</taxon>
    </lineage>
</organism>
<reference evidence="1 2" key="1">
    <citation type="journal article" date="2022" name="bioRxiv">
        <title>An ancient truncated duplication of the anti-Mullerian hormone receptor type 2 gene is a potential conserved master sex determinant in the Pangasiidae catfish family.</title>
        <authorList>
            <person name="Wen M."/>
            <person name="Pan Q."/>
            <person name="Jouanno E."/>
            <person name="Montfort J."/>
            <person name="Zahm M."/>
            <person name="Cabau C."/>
            <person name="Klopp C."/>
            <person name="Iampietro C."/>
            <person name="Roques C."/>
            <person name="Bouchez O."/>
            <person name="Castinel A."/>
            <person name="Donnadieu C."/>
            <person name="Parrinello H."/>
            <person name="Poncet C."/>
            <person name="Belmonte E."/>
            <person name="Gautier V."/>
            <person name="Avarre J.-C."/>
            <person name="Dugue R."/>
            <person name="Gustiano R."/>
            <person name="Ha T.T.T."/>
            <person name="Campet M."/>
            <person name="Sriphairoj K."/>
            <person name="Ribolli J."/>
            <person name="de Almeida F.L."/>
            <person name="Desvignes T."/>
            <person name="Postlethwait J.H."/>
            <person name="Bucao C.F."/>
            <person name="Robinson-Rechavi M."/>
            <person name="Bobe J."/>
            <person name="Herpin A."/>
            <person name="Guiguen Y."/>
        </authorList>
    </citation>
    <scope>NUCLEOTIDE SEQUENCE [LARGE SCALE GENOMIC DNA]</scope>
    <source>
        <strain evidence="1">YG-Dec2019</strain>
    </source>
</reference>
<gene>
    <name evidence="1" type="ORF">PGIGA_G00018540</name>
</gene>
<dbReference type="EMBL" id="CM040463">
    <property type="protein sequence ID" value="MCI4382768.1"/>
    <property type="molecule type" value="Genomic_DNA"/>
</dbReference>
<proteinExistence type="predicted"/>